<keyword evidence="10" id="KW-1185">Reference proteome</keyword>
<evidence type="ECO:0000256" key="1">
    <source>
        <dbReference type="ARBA" id="ARBA00004496"/>
    </source>
</evidence>
<dbReference type="Proteomes" id="UP001139006">
    <property type="component" value="Unassembled WGS sequence"/>
</dbReference>
<dbReference type="InterPro" id="IPR004720">
    <property type="entry name" value="PTS_IIB_sorbose-sp"/>
</dbReference>
<keyword evidence="3" id="KW-0963">Cytoplasm</keyword>
<name>A0A9X2FR52_9LACO</name>
<dbReference type="GO" id="GO:0016301">
    <property type="term" value="F:kinase activity"/>
    <property type="evidence" value="ECO:0007669"/>
    <property type="project" value="UniProtKB-KW"/>
</dbReference>
<dbReference type="AlphaFoldDB" id="A0A9X2FR52"/>
<evidence type="ECO:0000256" key="4">
    <source>
        <dbReference type="ARBA" id="ARBA00022597"/>
    </source>
</evidence>
<evidence type="ECO:0000256" key="2">
    <source>
        <dbReference type="ARBA" id="ARBA00022448"/>
    </source>
</evidence>
<reference evidence="9 10" key="1">
    <citation type="journal article" date="2023" name="Int. J. Syst. Evol. Microbiol.">
        <title>Ligilactobacillus ubinensis sp. nov., a novel species isolated from the wild ferment of a durian fruit (Durio zibethinus).</title>
        <authorList>
            <person name="Heng Y.C."/>
            <person name="Menon N."/>
            <person name="Chen B."/>
            <person name="Loo B.Z.L."/>
            <person name="Wong G.W.J."/>
            <person name="Lim A.C.H."/>
            <person name="Silvaraju S."/>
            <person name="Kittelmann S."/>
        </authorList>
    </citation>
    <scope>NUCLEOTIDE SEQUENCE [LARGE SCALE GENOMIC DNA]</scope>
    <source>
        <strain evidence="9 10">WILCCON 0076</strain>
    </source>
</reference>
<keyword evidence="5" id="KW-0808">Transferase</keyword>
<dbReference type="EMBL" id="JAIULA010000035">
    <property type="protein sequence ID" value="MCP0888036.1"/>
    <property type="molecule type" value="Genomic_DNA"/>
</dbReference>
<dbReference type="GO" id="GO:0009401">
    <property type="term" value="P:phosphoenolpyruvate-dependent sugar phosphotransferase system"/>
    <property type="evidence" value="ECO:0007669"/>
    <property type="project" value="UniProtKB-KW"/>
</dbReference>
<dbReference type="RefSeq" id="WP_253362206.1">
    <property type="nucleotide sequence ID" value="NZ_JAIULA010000035.1"/>
</dbReference>
<evidence type="ECO:0000259" key="8">
    <source>
        <dbReference type="PROSITE" id="PS51101"/>
    </source>
</evidence>
<gene>
    <name evidence="9" type="ORF">LB941_11920</name>
</gene>
<keyword evidence="6" id="KW-0598">Phosphotransferase system</keyword>
<dbReference type="GO" id="GO:0005737">
    <property type="term" value="C:cytoplasm"/>
    <property type="evidence" value="ECO:0007669"/>
    <property type="project" value="UniProtKB-SubCell"/>
</dbReference>
<dbReference type="SUPFAM" id="SSF52728">
    <property type="entry name" value="PTS IIb component"/>
    <property type="match status" value="1"/>
</dbReference>
<dbReference type="GO" id="GO:0008982">
    <property type="term" value="F:protein-N(PI)-phosphohistidine-sugar phosphotransferase activity"/>
    <property type="evidence" value="ECO:0007669"/>
    <property type="project" value="InterPro"/>
</dbReference>
<organism evidence="9 10">
    <name type="scientific">Ligilactobacillus ubinensis</name>
    <dbReference type="NCBI Taxonomy" id="2876789"/>
    <lineage>
        <taxon>Bacteria</taxon>
        <taxon>Bacillati</taxon>
        <taxon>Bacillota</taxon>
        <taxon>Bacilli</taxon>
        <taxon>Lactobacillales</taxon>
        <taxon>Lactobacillaceae</taxon>
        <taxon>Ligilactobacillus</taxon>
    </lineage>
</organism>
<keyword evidence="7" id="KW-0418">Kinase</keyword>
<feature type="domain" description="PTS EIIB type-4" evidence="8">
    <location>
        <begin position="1"/>
        <end position="162"/>
    </location>
</feature>
<dbReference type="Gene3D" id="3.40.35.10">
    <property type="entry name" value="Phosphotransferase system, sorbose subfamily IIB component"/>
    <property type="match status" value="1"/>
</dbReference>
<dbReference type="InterPro" id="IPR036667">
    <property type="entry name" value="PTS_IIB_sorbose-sp_sf"/>
</dbReference>
<comment type="subcellular location">
    <subcellularLocation>
        <location evidence="1">Cytoplasm</location>
    </subcellularLocation>
</comment>
<evidence type="ECO:0000313" key="9">
    <source>
        <dbReference type="EMBL" id="MCP0888036.1"/>
    </source>
</evidence>
<sequence>MTVVGARIDNRLLHGIVATSWAPRSNATRVMVIDDDVAMNSAEKQAMRLGRPAGMATSIITKEVALNNFKKHKYDKQRVFIVSKTPDIFLELLNIDVEISKLVLGGTLTDDTAIKVTNRAYISQVQIPIYQSILAKGCTIVSQYVPNDKEVNVRKFIDRGEK</sequence>
<proteinExistence type="predicted"/>
<evidence type="ECO:0000313" key="10">
    <source>
        <dbReference type="Proteomes" id="UP001139006"/>
    </source>
</evidence>
<evidence type="ECO:0000256" key="5">
    <source>
        <dbReference type="ARBA" id="ARBA00022679"/>
    </source>
</evidence>
<evidence type="ECO:0000256" key="3">
    <source>
        <dbReference type="ARBA" id="ARBA00022490"/>
    </source>
</evidence>
<dbReference type="Pfam" id="PF03830">
    <property type="entry name" value="PTSIIB_sorb"/>
    <property type="match status" value="1"/>
</dbReference>
<keyword evidence="2" id="KW-0813">Transport</keyword>
<dbReference type="PROSITE" id="PS51101">
    <property type="entry name" value="PTS_EIIB_TYPE_4"/>
    <property type="match status" value="1"/>
</dbReference>
<accession>A0A9X2FR52</accession>
<evidence type="ECO:0000256" key="7">
    <source>
        <dbReference type="ARBA" id="ARBA00022777"/>
    </source>
</evidence>
<keyword evidence="4 9" id="KW-0762">Sugar transport</keyword>
<evidence type="ECO:0000256" key="6">
    <source>
        <dbReference type="ARBA" id="ARBA00022683"/>
    </source>
</evidence>
<comment type="caution">
    <text evidence="9">The sequence shown here is derived from an EMBL/GenBank/DDBJ whole genome shotgun (WGS) entry which is preliminary data.</text>
</comment>
<protein>
    <submittedName>
        <fullName evidence="9">PTS sugar transporter subunit IIB</fullName>
    </submittedName>
</protein>